<protein>
    <recommendedName>
        <fullName evidence="2">Ubiquitin-like domain-containing protein</fullName>
    </recommendedName>
</protein>
<dbReference type="PROSITE" id="PS50053">
    <property type="entry name" value="UBIQUITIN_2"/>
    <property type="match status" value="1"/>
</dbReference>
<feature type="region of interest" description="Disordered" evidence="1">
    <location>
        <begin position="1"/>
        <end position="48"/>
    </location>
</feature>
<reference evidence="3 4" key="1">
    <citation type="submission" date="2016-08" db="EMBL/GenBank/DDBJ databases">
        <title>Genomes of anaerobic fungi encode conserved fungal cellulosomes for biomass hydrolysis.</title>
        <authorList>
            <consortium name="DOE Joint Genome Institute"/>
            <person name="Haitjema C.H."/>
            <person name="Gilmore S.P."/>
            <person name="Henske J.K."/>
            <person name="Solomon K.V."/>
            <person name="De Groot R."/>
            <person name="Kuo A."/>
            <person name="Mondo S.J."/>
            <person name="Salamov A.A."/>
            <person name="Labutti K."/>
            <person name="Zhao Z."/>
            <person name="Chiniquy J."/>
            <person name="Barry K."/>
            <person name="Brewer H.M."/>
            <person name="Purvine S.O."/>
            <person name="Wright A.T."/>
            <person name="Boxma B."/>
            <person name="Van Alen T."/>
            <person name="Hackstein J.H."/>
            <person name="Baker S.E."/>
            <person name="Grigoriev I.V."/>
            <person name="O'Malley M.A."/>
        </authorList>
    </citation>
    <scope>NUCLEOTIDE SEQUENCE [LARGE SCALE GENOMIC DNA]</scope>
    <source>
        <strain evidence="4">finn</strain>
    </source>
</reference>
<dbReference type="EMBL" id="MCFH01000017">
    <property type="protein sequence ID" value="ORX51852.1"/>
    <property type="molecule type" value="Genomic_DNA"/>
</dbReference>
<dbReference type="Proteomes" id="UP000193719">
    <property type="component" value="Unassembled WGS sequence"/>
</dbReference>
<reference evidence="3 4" key="2">
    <citation type="submission" date="2016-08" db="EMBL/GenBank/DDBJ databases">
        <title>Pervasive Adenine N6-methylation of Active Genes in Fungi.</title>
        <authorList>
            <consortium name="DOE Joint Genome Institute"/>
            <person name="Mondo S.J."/>
            <person name="Dannebaum R.O."/>
            <person name="Kuo R.C."/>
            <person name="Labutti K."/>
            <person name="Haridas S."/>
            <person name="Kuo A."/>
            <person name="Salamov A."/>
            <person name="Ahrendt S.R."/>
            <person name="Lipzen A."/>
            <person name="Sullivan W."/>
            <person name="Andreopoulos W.B."/>
            <person name="Clum A."/>
            <person name="Lindquist E."/>
            <person name="Daum C."/>
            <person name="Ramamoorthy G.K."/>
            <person name="Gryganskyi A."/>
            <person name="Culley D."/>
            <person name="Magnuson J.K."/>
            <person name="James T.Y."/>
            <person name="O'Malley M.A."/>
            <person name="Stajich J.E."/>
            <person name="Spatafora J.W."/>
            <person name="Visel A."/>
            <person name="Grigoriev I.V."/>
        </authorList>
    </citation>
    <scope>NUCLEOTIDE SEQUENCE [LARGE SCALE GENOMIC DNA]</scope>
    <source>
        <strain evidence="4">finn</strain>
    </source>
</reference>
<dbReference type="InterPro" id="IPR039540">
    <property type="entry name" value="UBL3-like_ubiquitin_dom"/>
</dbReference>
<gene>
    <name evidence="3" type="ORF">BCR36DRAFT_369760</name>
</gene>
<dbReference type="PANTHER" id="PTHR13169">
    <property type="entry name" value="UBIQUITIN-LIKE PROTEIN 3 HCG-1 PROTEIN"/>
    <property type="match status" value="1"/>
</dbReference>
<feature type="domain" description="Ubiquitin-like" evidence="2">
    <location>
        <begin position="56"/>
        <end position="134"/>
    </location>
</feature>
<accession>A0A1Y1VBB6</accession>
<dbReference type="PANTHER" id="PTHR13169:SF0">
    <property type="entry name" value="UBIQUITIN-LIKE PROTEIN 3"/>
    <property type="match status" value="1"/>
</dbReference>
<sequence>MDSDAAEKSSKTSNEVKEESNEVVEEKEQETAKVQKEEESSDSGAVIINDVPSDKVNIRLLRINGNKSDILVNSKDTIETVKKHILESWPKGWTDEVPTAIENIKLLHYGKYLDDNTTVEDNKIPEGQTTIVHIIIKFTKKEDEKEKDETKEASSCCCIIS</sequence>
<dbReference type="OrthoDB" id="1043111at2759"/>
<dbReference type="Pfam" id="PF13881">
    <property type="entry name" value="Rad60-SLD_2"/>
    <property type="match status" value="1"/>
</dbReference>
<evidence type="ECO:0000313" key="4">
    <source>
        <dbReference type="Proteomes" id="UP000193719"/>
    </source>
</evidence>
<dbReference type="InterPro" id="IPR000626">
    <property type="entry name" value="Ubiquitin-like_dom"/>
</dbReference>
<proteinExistence type="predicted"/>
<keyword evidence="4" id="KW-1185">Reference proteome</keyword>
<comment type="caution">
    <text evidence="3">The sequence shown here is derived from an EMBL/GenBank/DDBJ whole genome shotgun (WGS) entry which is preliminary data.</text>
</comment>
<dbReference type="InterPro" id="IPR040015">
    <property type="entry name" value="UBL3-like"/>
</dbReference>
<dbReference type="STRING" id="1754191.A0A1Y1VBB6"/>
<name>A0A1Y1VBB6_9FUNG</name>
<evidence type="ECO:0000313" key="3">
    <source>
        <dbReference type="EMBL" id="ORX51852.1"/>
    </source>
</evidence>
<dbReference type="SMART" id="SM00213">
    <property type="entry name" value="UBQ"/>
    <property type="match status" value="1"/>
</dbReference>
<evidence type="ECO:0000256" key="1">
    <source>
        <dbReference type="SAM" id="MobiDB-lite"/>
    </source>
</evidence>
<organism evidence="3 4">
    <name type="scientific">Piromyces finnis</name>
    <dbReference type="NCBI Taxonomy" id="1754191"/>
    <lineage>
        <taxon>Eukaryota</taxon>
        <taxon>Fungi</taxon>
        <taxon>Fungi incertae sedis</taxon>
        <taxon>Chytridiomycota</taxon>
        <taxon>Chytridiomycota incertae sedis</taxon>
        <taxon>Neocallimastigomycetes</taxon>
        <taxon>Neocallimastigales</taxon>
        <taxon>Neocallimastigaceae</taxon>
        <taxon>Piromyces</taxon>
    </lineage>
</organism>
<dbReference type="InterPro" id="IPR029071">
    <property type="entry name" value="Ubiquitin-like_domsf"/>
</dbReference>
<dbReference type="AlphaFoldDB" id="A0A1Y1VBB6"/>
<dbReference type="SUPFAM" id="SSF54236">
    <property type="entry name" value="Ubiquitin-like"/>
    <property type="match status" value="1"/>
</dbReference>
<dbReference type="Gene3D" id="3.10.20.90">
    <property type="entry name" value="Phosphatidylinositol 3-kinase Catalytic Subunit, Chain A, domain 1"/>
    <property type="match status" value="1"/>
</dbReference>
<evidence type="ECO:0000259" key="2">
    <source>
        <dbReference type="PROSITE" id="PS50053"/>
    </source>
</evidence>
<feature type="compositionally biased region" description="Basic and acidic residues" evidence="1">
    <location>
        <begin position="1"/>
        <end position="38"/>
    </location>
</feature>